<feature type="domain" description="Glutaredoxin" evidence="1">
    <location>
        <begin position="5"/>
        <end position="66"/>
    </location>
</feature>
<dbReference type="InterPro" id="IPR002109">
    <property type="entry name" value="Glutaredoxin"/>
</dbReference>
<dbReference type="InterPro" id="IPR036249">
    <property type="entry name" value="Thioredoxin-like_sf"/>
</dbReference>
<dbReference type="PROSITE" id="PS51354">
    <property type="entry name" value="GLUTAREDOXIN_2"/>
    <property type="match status" value="1"/>
</dbReference>
<dbReference type="Gene3D" id="3.40.30.10">
    <property type="entry name" value="Glutaredoxin"/>
    <property type="match status" value="1"/>
</dbReference>
<comment type="caution">
    <text evidence="2">The sequence shown here is derived from an EMBL/GenBank/DDBJ whole genome shotgun (WGS) entry which is preliminary data.</text>
</comment>
<evidence type="ECO:0000313" key="3">
    <source>
        <dbReference type="Proteomes" id="UP000257323"/>
    </source>
</evidence>
<protein>
    <recommendedName>
        <fullName evidence="1">Glutaredoxin domain-containing protein</fullName>
    </recommendedName>
</protein>
<dbReference type="Proteomes" id="UP000257323">
    <property type="component" value="Unassembled WGS sequence"/>
</dbReference>
<proteinExistence type="predicted"/>
<name>A0A3E2BP32_9BACT</name>
<dbReference type="SUPFAM" id="SSF52833">
    <property type="entry name" value="Thioredoxin-like"/>
    <property type="match status" value="1"/>
</dbReference>
<reference evidence="2 3" key="1">
    <citation type="submission" date="2018-08" db="EMBL/GenBank/DDBJ databases">
        <title>Genome analysis of the thermophilic bacterium of the candidate phylum Aminicenantes from deep subsurface aquifer revealed its physiology and ecological role.</title>
        <authorList>
            <person name="Kadnikov V.V."/>
            <person name="Mardanov A.V."/>
            <person name="Beletsky A.V."/>
            <person name="Karnachuk O.V."/>
            <person name="Ravin N.V."/>
        </authorList>
    </citation>
    <scope>NUCLEOTIDE SEQUENCE [LARGE SCALE GENOMIC DNA]</scope>
    <source>
        <strain evidence="2">BY38</strain>
    </source>
</reference>
<organism evidence="2 3">
    <name type="scientific">Candidatus Saccharicenans subterraneus</name>
    <dbReference type="NCBI Taxonomy" id="2508984"/>
    <lineage>
        <taxon>Bacteria</taxon>
        <taxon>Candidatus Aminicenantota</taxon>
        <taxon>Candidatus Aminicenantia</taxon>
        <taxon>Candidatus Aminicenantales</taxon>
        <taxon>Candidatus Saccharicenantaceae</taxon>
        <taxon>Candidatus Saccharicenans</taxon>
    </lineage>
</organism>
<dbReference type="Pfam" id="PF00462">
    <property type="entry name" value="Glutaredoxin"/>
    <property type="match status" value="1"/>
</dbReference>
<accession>A0A3E2BP32</accession>
<gene>
    <name evidence="2" type="ORF">OP8BY_1590</name>
</gene>
<sequence length="88" mass="9950">MDYLVFTLPGCAKCDKIKDLLKARGFQAVEYDVSTKEGRNKIREYIKMLRRDSSGSVIIPTLIIEDNGQATAVLNSAEELDLWLKSRV</sequence>
<dbReference type="EMBL" id="QUAH01000003">
    <property type="protein sequence ID" value="RFT16412.1"/>
    <property type="molecule type" value="Genomic_DNA"/>
</dbReference>
<dbReference type="AlphaFoldDB" id="A0A3E2BP32"/>
<evidence type="ECO:0000259" key="1">
    <source>
        <dbReference type="Pfam" id="PF00462"/>
    </source>
</evidence>
<evidence type="ECO:0000313" key="2">
    <source>
        <dbReference type="EMBL" id="RFT16412.1"/>
    </source>
</evidence>